<sequence length="14" mass="1665">MTLLVFLIKTLIFL</sequence>
<protein>
    <submittedName>
        <fullName evidence="1">Uncharacterized protein</fullName>
    </submittedName>
</protein>
<evidence type="ECO:0000313" key="2">
    <source>
        <dbReference type="Proteomes" id="UP000292052"/>
    </source>
</evidence>
<keyword evidence="2" id="KW-1185">Reference proteome</keyword>
<proteinExistence type="predicted"/>
<gene>
    <name evidence="1" type="ORF">BDFB_015169</name>
</gene>
<comment type="caution">
    <text evidence="1">The sequence shown here is derived from an EMBL/GenBank/DDBJ whole genome shotgun (WGS) entry which is preliminary data.</text>
</comment>
<organism evidence="1 2">
    <name type="scientific">Asbolus verrucosus</name>
    <name type="common">Desert ironclad beetle</name>
    <dbReference type="NCBI Taxonomy" id="1661398"/>
    <lineage>
        <taxon>Eukaryota</taxon>
        <taxon>Metazoa</taxon>
        <taxon>Ecdysozoa</taxon>
        <taxon>Arthropoda</taxon>
        <taxon>Hexapoda</taxon>
        <taxon>Insecta</taxon>
        <taxon>Pterygota</taxon>
        <taxon>Neoptera</taxon>
        <taxon>Endopterygota</taxon>
        <taxon>Coleoptera</taxon>
        <taxon>Polyphaga</taxon>
        <taxon>Cucujiformia</taxon>
        <taxon>Tenebrionidae</taxon>
        <taxon>Pimeliinae</taxon>
        <taxon>Asbolus</taxon>
    </lineage>
</organism>
<evidence type="ECO:0000313" key="1">
    <source>
        <dbReference type="EMBL" id="RZC39445.1"/>
    </source>
</evidence>
<reference evidence="1 2" key="1">
    <citation type="submission" date="2017-03" db="EMBL/GenBank/DDBJ databases">
        <title>Genome of the blue death feigning beetle - Asbolus verrucosus.</title>
        <authorList>
            <person name="Rider S.D."/>
        </authorList>
    </citation>
    <scope>NUCLEOTIDE SEQUENCE [LARGE SCALE GENOMIC DNA]</scope>
    <source>
        <strain evidence="1">Butters</strain>
        <tissue evidence="1">Head and leg muscle</tissue>
    </source>
</reference>
<name>A0A482W3C8_ASBVE</name>
<dbReference type="EMBL" id="QDEB01034428">
    <property type="protein sequence ID" value="RZC39445.1"/>
    <property type="molecule type" value="Genomic_DNA"/>
</dbReference>
<dbReference type="Proteomes" id="UP000292052">
    <property type="component" value="Unassembled WGS sequence"/>
</dbReference>
<accession>A0A482W3C8</accession>